<gene>
    <name evidence="2" type="ORF">EKO24_010475</name>
</gene>
<evidence type="ECO:0000313" key="3">
    <source>
        <dbReference type="Proteomes" id="UP000733744"/>
    </source>
</evidence>
<dbReference type="InterPro" id="IPR029062">
    <property type="entry name" value="Class_I_gatase-like"/>
</dbReference>
<feature type="transmembrane region" description="Helical" evidence="1">
    <location>
        <begin position="185"/>
        <end position="201"/>
    </location>
</feature>
<keyword evidence="1" id="KW-1133">Transmembrane helix</keyword>
<accession>A0ABY3CAE3</accession>
<reference evidence="2 3" key="1">
    <citation type="journal article" date="2019" name="Antonie Van Leeuwenhoek">
        <title>Description of 'Ca. Methylobacter oryzae' KRF1, a novel species from the environmentally important Methylobacter clade 2.</title>
        <authorList>
            <person name="Khatri K."/>
            <person name="Mohite J.A."/>
            <person name="Pandit P.S."/>
            <person name="Bahulikar R."/>
            <person name="Rahalkar M.C."/>
        </authorList>
    </citation>
    <scope>NUCLEOTIDE SEQUENCE [LARGE SCALE GENOMIC DNA]</scope>
    <source>
        <strain evidence="2 3">KRF1</strain>
    </source>
</reference>
<dbReference type="Pfam" id="PF13507">
    <property type="entry name" value="GATase_5"/>
    <property type="match status" value="1"/>
</dbReference>
<dbReference type="Gene3D" id="3.40.50.880">
    <property type="match status" value="1"/>
</dbReference>
<dbReference type="EMBL" id="RYFG02000092">
    <property type="protein sequence ID" value="TRW95137.1"/>
    <property type="molecule type" value="Genomic_DNA"/>
</dbReference>
<sequence>MMLGLKEIIPNAEHWSRFVRNNSEQVEVRLAKVEVQKSPSIMFVGMEASKIPVVITQGERMMSPIYRDILIASILTVIFTTVPDVIFGLLIEFGHLLFEFFHTLFEVIESALDHLIEHFFHTERRQTQIIVFYIMISVVLYTFYRLCRVLPRLFHYVKDSLLALWEGEKTSISLYWETLSLFDKIKLVAICVAGITCYVLFGF</sequence>
<dbReference type="PANTHER" id="PTHR10099:SF1">
    <property type="entry name" value="PHOSPHORIBOSYLFORMYLGLYCINAMIDINE SYNTHASE"/>
    <property type="match status" value="1"/>
</dbReference>
<evidence type="ECO:0000313" key="2">
    <source>
        <dbReference type="EMBL" id="TRW95137.1"/>
    </source>
</evidence>
<feature type="transmembrane region" description="Helical" evidence="1">
    <location>
        <begin position="69"/>
        <end position="91"/>
    </location>
</feature>
<dbReference type="PANTHER" id="PTHR10099">
    <property type="entry name" value="PHOSPHORIBOSYLFORMYLGLYCINAMIDINE SYNTHASE"/>
    <property type="match status" value="1"/>
</dbReference>
<organism evidence="2 3">
    <name type="scientific">Candidatus Methylobacter oryzae</name>
    <dbReference type="NCBI Taxonomy" id="2497749"/>
    <lineage>
        <taxon>Bacteria</taxon>
        <taxon>Pseudomonadati</taxon>
        <taxon>Pseudomonadota</taxon>
        <taxon>Gammaproteobacteria</taxon>
        <taxon>Methylococcales</taxon>
        <taxon>Methylococcaceae</taxon>
        <taxon>Methylobacter</taxon>
    </lineage>
</organism>
<dbReference type="SUPFAM" id="SSF52317">
    <property type="entry name" value="Class I glutamine amidotransferase-like"/>
    <property type="match status" value="1"/>
</dbReference>
<dbReference type="Proteomes" id="UP000733744">
    <property type="component" value="Unassembled WGS sequence"/>
</dbReference>
<proteinExistence type="predicted"/>
<name>A0ABY3CAE3_9GAMM</name>
<keyword evidence="1" id="KW-0472">Membrane</keyword>
<evidence type="ECO:0000256" key="1">
    <source>
        <dbReference type="SAM" id="Phobius"/>
    </source>
</evidence>
<keyword evidence="3" id="KW-1185">Reference proteome</keyword>
<feature type="transmembrane region" description="Helical" evidence="1">
    <location>
        <begin position="129"/>
        <end position="147"/>
    </location>
</feature>
<comment type="caution">
    <text evidence="2">The sequence shown here is derived from an EMBL/GenBank/DDBJ whole genome shotgun (WGS) entry which is preliminary data.</text>
</comment>
<keyword evidence="1" id="KW-0812">Transmembrane</keyword>
<protein>
    <submittedName>
        <fullName evidence="2">Uncharacterized protein</fullName>
    </submittedName>
</protein>